<proteinExistence type="predicted"/>
<name>A0A2U2DAW1_9PSED</name>
<dbReference type="Proteomes" id="UP000245056">
    <property type="component" value="Unassembled WGS sequence"/>
</dbReference>
<dbReference type="OrthoDB" id="9796523at2"/>
<dbReference type="RefSeq" id="WP_109520584.1">
    <property type="nucleotide sequence ID" value="NZ_QFAW01000008.1"/>
</dbReference>
<accession>A0A2U2DAW1</accession>
<organism evidence="1 2">
    <name type="scientific">Pseudomonas prosekii</name>
    <dbReference type="NCBI Taxonomy" id="1148509"/>
    <lineage>
        <taxon>Bacteria</taxon>
        <taxon>Pseudomonadati</taxon>
        <taxon>Pseudomonadota</taxon>
        <taxon>Gammaproteobacteria</taxon>
        <taxon>Pseudomonadales</taxon>
        <taxon>Pseudomonadaceae</taxon>
        <taxon>Pseudomonas</taxon>
    </lineage>
</organism>
<dbReference type="Pfam" id="PF13707">
    <property type="entry name" value="RloB"/>
    <property type="match status" value="1"/>
</dbReference>
<dbReference type="EMBL" id="QFAW01000008">
    <property type="protein sequence ID" value="PWE46536.1"/>
    <property type="molecule type" value="Genomic_DNA"/>
</dbReference>
<sequence length="208" mass="23633">MARSLRRFDRKAPKFKPQPKVLILCEDSKSGKRYLEEAASHFRANAQVEIVHCGVTHPSGIVEKAIIRQNGFDKVFCALDRDTHLCFERAIGLAEAHPKITIIASYPCFEFWLLLHFGFNRKPFRAVGKYSPGNLVTKSLREKPNMDNYQKGEDTNYFAQLLGEPFQMARALAPRIIEDVAASGEPNPSTEIHLLMDEFEMLSKPLLL</sequence>
<dbReference type="InterPro" id="IPR025591">
    <property type="entry name" value="RloB"/>
</dbReference>
<protein>
    <submittedName>
        <fullName evidence="1">RloB domain-containing protein</fullName>
    </submittedName>
</protein>
<gene>
    <name evidence="1" type="ORF">C9I49_07975</name>
</gene>
<evidence type="ECO:0000313" key="1">
    <source>
        <dbReference type="EMBL" id="PWE46536.1"/>
    </source>
</evidence>
<dbReference type="AlphaFoldDB" id="A0A2U2DAW1"/>
<reference evidence="1 2" key="1">
    <citation type="submission" date="2018-05" db="EMBL/GenBank/DDBJ databases">
        <title>Genome sequences of two Antarctic strains of Pseudomonas prosekii: insights into adaptation to extreme conditions.</title>
        <authorList>
            <person name="Snopkova K."/>
            <person name="Dufkova K."/>
            <person name="Cejkova D."/>
            <person name="Sedlacek I."/>
            <person name="Smajs D."/>
        </authorList>
    </citation>
    <scope>NUCLEOTIDE SEQUENCE [LARGE SCALE GENOMIC DNA]</scope>
    <source>
        <strain evidence="1 2">P2673</strain>
    </source>
</reference>
<comment type="caution">
    <text evidence="1">The sequence shown here is derived from an EMBL/GenBank/DDBJ whole genome shotgun (WGS) entry which is preliminary data.</text>
</comment>
<evidence type="ECO:0000313" key="2">
    <source>
        <dbReference type="Proteomes" id="UP000245056"/>
    </source>
</evidence>